<sequence length="165" mass="16780">MATTALKGSPVHTVGDLPAVGTTAPSWTLVGTDLAEVTSSSTEGKRVVLNIFPSVGTGVCAASVRRFNELAAGLDNATVVCVSKDLPFALTAFCGAEGIEGVTTLSAFRSTFGEDYGVTLTGGAFEGLLGRAVVVLDESGTVTYTELVPEISTEPDYDAAIAALS</sequence>
<accession>A0A6J4NG95</accession>
<dbReference type="SUPFAM" id="SSF52833">
    <property type="entry name" value="Thioredoxin-like"/>
    <property type="match status" value="1"/>
</dbReference>
<dbReference type="GO" id="GO:0008379">
    <property type="term" value="F:thioredoxin peroxidase activity"/>
    <property type="evidence" value="ECO:0007669"/>
    <property type="project" value="UniProtKB-UniRule"/>
</dbReference>
<keyword evidence="1 5" id="KW-0575">Peroxidase</keyword>
<gene>
    <name evidence="5" type="primary">tpx</name>
    <name evidence="7" type="ORF">AVDCRST_MAG06-1128</name>
</gene>
<keyword evidence="2 5" id="KW-0049">Antioxidant</keyword>
<dbReference type="PROSITE" id="PS51352">
    <property type="entry name" value="THIOREDOXIN_2"/>
    <property type="match status" value="1"/>
</dbReference>
<dbReference type="PANTHER" id="PTHR43110">
    <property type="entry name" value="THIOL PEROXIDASE"/>
    <property type="match status" value="1"/>
</dbReference>
<evidence type="ECO:0000259" key="6">
    <source>
        <dbReference type="PROSITE" id="PS51352"/>
    </source>
</evidence>
<proteinExistence type="inferred from homology"/>
<dbReference type="RefSeq" id="WP_295657595.1">
    <property type="nucleotide sequence ID" value="NZ_CADCUP010000078.1"/>
</dbReference>
<dbReference type="InterPro" id="IPR013766">
    <property type="entry name" value="Thioredoxin_domain"/>
</dbReference>
<dbReference type="EMBL" id="CADCUP010000078">
    <property type="protein sequence ID" value="CAA9383729.1"/>
    <property type="molecule type" value="Genomic_DNA"/>
</dbReference>
<keyword evidence="5 7" id="KW-0560">Oxidoreductase</keyword>
<comment type="subunit">
    <text evidence="5">Homodimer.</text>
</comment>
<reference evidence="7" key="1">
    <citation type="submission" date="2020-02" db="EMBL/GenBank/DDBJ databases">
        <authorList>
            <person name="Meier V. D."/>
        </authorList>
    </citation>
    <scope>NUCLEOTIDE SEQUENCE</scope>
    <source>
        <strain evidence="7">AVDCRST_MAG06</strain>
    </source>
</reference>
<dbReference type="PANTHER" id="PTHR43110:SF1">
    <property type="entry name" value="THIOL PEROXIDASE"/>
    <property type="match status" value="1"/>
</dbReference>
<dbReference type="InterPro" id="IPR013740">
    <property type="entry name" value="Redoxin"/>
</dbReference>
<evidence type="ECO:0000256" key="1">
    <source>
        <dbReference type="ARBA" id="ARBA00022559"/>
    </source>
</evidence>
<name>A0A6J4NG95_9ACTN</name>
<feature type="active site" description="Cysteine sulfenic acid (-SOH) intermediate" evidence="5">
    <location>
        <position position="60"/>
    </location>
</feature>
<dbReference type="Pfam" id="PF08534">
    <property type="entry name" value="Redoxin"/>
    <property type="match status" value="1"/>
</dbReference>
<dbReference type="AlphaFoldDB" id="A0A6J4NG95"/>
<evidence type="ECO:0000256" key="4">
    <source>
        <dbReference type="ARBA" id="ARBA00023284"/>
    </source>
</evidence>
<feature type="domain" description="Thioredoxin" evidence="6">
    <location>
        <begin position="18"/>
        <end position="165"/>
    </location>
</feature>
<dbReference type="NCBIfam" id="NF001808">
    <property type="entry name" value="PRK00522.1"/>
    <property type="match status" value="1"/>
</dbReference>
<comment type="function">
    <text evidence="5">Thiol-specific peroxidase that catalyzes the reduction of hydrogen peroxide and organic hydroperoxides to water and alcohols, respectively. Plays a role in cell protection against oxidative stress by detoxifying peroxides.</text>
</comment>
<dbReference type="InterPro" id="IPR002065">
    <property type="entry name" value="TPX"/>
</dbReference>
<keyword evidence="4 5" id="KW-0676">Redox-active center</keyword>
<dbReference type="InterPro" id="IPR050455">
    <property type="entry name" value="Tpx_Peroxidase_subfamily"/>
</dbReference>
<evidence type="ECO:0000256" key="5">
    <source>
        <dbReference type="HAMAP-Rule" id="MF_00269"/>
    </source>
</evidence>
<evidence type="ECO:0000313" key="7">
    <source>
        <dbReference type="EMBL" id="CAA9383729.1"/>
    </source>
</evidence>
<evidence type="ECO:0000256" key="3">
    <source>
        <dbReference type="ARBA" id="ARBA00023157"/>
    </source>
</evidence>
<protein>
    <recommendedName>
        <fullName evidence="5">Thiol peroxidase</fullName>
        <shortName evidence="5">Tpx</shortName>
        <ecNumber evidence="5">1.11.1.24</ecNumber>
    </recommendedName>
    <alternativeName>
        <fullName evidence="5">Peroxiredoxin tpx</fullName>
        <shortName evidence="5">Prx</shortName>
    </alternativeName>
    <alternativeName>
        <fullName evidence="5">Thioredoxin peroxidase</fullName>
    </alternativeName>
    <alternativeName>
        <fullName evidence="5">Thioredoxin-dependent peroxiredoxin</fullName>
    </alternativeName>
</protein>
<evidence type="ECO:0000256" key="2">
    <source>
        <dbReference type="ARBA" id="ARBA00022862"/>
    </source>
</evidence>
<dbReference type="InterPro" id="IPR036249">
    <property type="entry name" value="Thioredoxin-like_sf"/>
</dbReference>
<dbReference type="CDD" id="cd03014">
    <property type="entry name" value="PRX_Atyp2cys"/>
    <property type="match status" value="1"/>
</dbReference>
<comment type="catalytic activity">
    <reaction evidence="5">
        <text>a hydroperoxide + [thioredoxin]-dithiol = an alcohol + [thioredoxin]-disulfide + H2O</text>
        <dbReference type="Rhea" id="RHEA:62620"/>
        <dbReference type="Rhea" id="RHEA-COMP:10698"/>
        <dbReference type="Rhea" id="RHEA-COMP:10700"/>
        <dbReference type="ChEBI" id="CHEBI:15377"/>
        <dbReference type="ChEBI" id="CHEBI:29950"/>
        <dbReference type="ChEBI" id="CHEBI:30879"/>
        <dbReference type="ChEBI" id="CHEBI:35924"/>
        <dbReference type="ChEBI" id="CHEBI:50058"/>
        <dbReference type="EC" id="1.11.1.24"/>
    </reaction>
</comment>
<dbReference type="EC" id="1.11.1.24" evidence="5"/>
<dbReference type="Gene3D" id="3.40.30.10">
    <property type="entry name" value="Glutaredoxin"/>
    <property type="match status" value="1"/>
</dbReference>
<comment type="similarity">
    <text evidence="5">Belongs to the peroxiredoxin family. Tpx subfamily.</text>
</comment>
<dbReference type="HAMAP" id="MF_00269">
    <property type="entry name" value="Tpx"/>
    <property type="match status" value="1"/>
</dbReference>
<feature type="disulfide bond" description="Redox-active" evidence="5">
    <location>
        <begin position="60"/>
        <end position="94"/>
    </location>
</feature>
<organism evidence="7">
    <name type="scientific">uncultured Nocardioides sp</name>
    <dbReference type="NCBI Taxonomy" id="198441"/>
    <lineage>
        <taxon>Bacteria</taxon>
        <taxon>Bacillati</taxon>
        <taxon>Actinomycetota</taxon>
        <taxon>Actinomycetes</taxon>
        <taxon>Propionibacteriales</taxon>
        <taxon>Nocardioidaceae</taxon>
        <taxon>Nocardioides</taxon>
        <taxon>environmental samples</taxon>
    </lineage>
</organism>
<keyword evidence="3 5" id="KW-1015">Disulfide bond</keyword>
<comment type="miscellaneous">
    <text evidence="5">The active site is a conserved redox-active cysteine residue, the peroxidatic cysteine (C(P)), which makes the nucleophilic attack on the peroxide substrate. The peroxide oxidizes the C(P)-SH to cysteine sulfenic acid (C(P)-SOH), which then reacts with another cysteine residue, the resolving cysteine (C(R)), to form a disulfide bridge. The disulfide is subsequently reduced by an appropriate electron donor to complete the catalytic cycle. In this atypical 2-Cys peroxiredoxin, C(R) is present in the same subunit to form an intramolecular disulfide. The disulfide is subsequently reduced by thioredoxin.</text>
</comment>